<evidence type="ECO:0000313" key="2">
    <source>
        <dbReference type="Proteomes" id="UP000886998"/>
    </source>
</evidence>
<dbReference type="EMBL" id="BMAV01026025">
    <property type="protein sequence ID" value="GFS46624.1"/>
    <property type="molecule type" value="Genomic_DNA"/>
</dbReference>
<dbReference type="Proteomes" id="UP000886998">
    <property type="component" value="Unassembled WGS sequence"/>
</dbReference>
<evidence type="ECO:0000313" key="1">
    <source>
        <dbReference type="EMBL" id="GFS46624.1"/>
    </source>
</evidence>
<dbReference type="AlphaFoldDB" id="A0A8X6KG29"/>
<sequence>MQYPMEDRLNRQVRHVQYPSRFVSTATSSGRFCHDLIHGGGSNLDFHQRGSSSSRPILQRARFFDPFDQFHYSGIQYGAILRLHFFRHAKFSQCNRC</sequence>
<keyword evidence="2" id="KW-1185">Reference proteome</keyword>
<accession>A0A8X6KG29</accession>
<reference evidence="1" key="1">
    <citation type="submission" date="2020-08" db="EMBL/GenBank/DDBJ databases">
        <title>Multicomponent nature underlies the extraordinary mechanical properties of spider dragline silk.</title>
        <authorList>
            <person name="Kono N."/>
            <person name="Nakamura H."/>
            <person name="Mori M."/>
            <person name="Yoshida Y."/>
            <person name="Ohtoshi R."/>
            <person name="Malay A.D."/>
            <person name="Moran D.A.P."/>
            <person name="Tomita M."/>
            <person name="Numata K."/>
            <person name="Arakawa K."/>
        </authorList>
    </citation>
    <scope>NUCLEOTIDE SEQUENCE</scope>
</reference>
<organism evidence="1 2">
    <name type="scientific">Trichonephila inaurata madagascariensis</name>
    <dbReference type="NCBI Taxonomy" id="2747483"/>
    <lineage>
        <taxon>Eukaryota</taxon>
        <taxon>Metazoa</taxon>
        <taxon>Ecdysozoa</taxon>
        <taxon>Arthropoda</taxon>
        <taxon>Chelicerata</taxon>
        <taxon>Arachnida</taxon>
        <taxon>Araneae</taxon>
        <taxon>Araneomorphae</taxon>
        <taxon>Entelegynae</taxon>
        <taxon>Araneoidea</taxon>
        <taxon>Nephilidae</taxon>
        <taxon>Trichonephila</taxon>
        <taxon>Trichonephila inaurata</taxon>
    </lineage>
</organism>
<proteinExistence type="predicted"/>
<protein>
    <submittedName>
        <fullName evidence="1">Uncharacterized protein</fullName>
    </submittedName>
</protein>
<comment type="caution">
    <text evidence="1">The sequence shown here is derived from an EMBL/GenBank/DDBJ whole genome shotgun (WGS) entry which is preliminary data.</text>
</comment>
<gene>
    <name evidence="1" type="ORF">TNIN_184161</name>
</gene>
<name>A0A8X6KG29_9ARAC</name>